<accession>A0AAV5VSQ7</accession>
<gene>
    <name evidence="2" type="ORF">PFISCL1PPCAC_12354</name>
</gene>
<protein>
    <recommendedName>
        <fullName evidence="4">CUE domain-containing protein</fullName>
    </recommendedName>
</protein>
<dbReference type="Proteomes" id="UP001432322">
    <property type="component" value="Unassembled WGS sequence"/>
</dbReference>
<feature type="compositionally biased region" description="Low complexity" evidence="1">
    <location>
        <begin position="695"/>
        <end position="708"/>
    </location>
</feature>
<evidence type="ECO:0000313" key="3">
    <source>
        <dbReference type="Proteomes" id="UP001432322"/>
    </source>
</evidence>
<feature type="compositionally biased region" description="Gly residues" evidence="1">
    <location>
        <begin position="683"/>
        <end position="694"/>
    </location>
</feature>
<proteinExistence type="predicted"/>
<feature type="non-terminal residue" evidence="2">
    <location>
        <position position="1"/>
    </location>
</feature>
<feature type="region of interest" description="Disordered" evidence="1">
    <location>
        <begin position="617"/>
        <end position="748"/>
    </location>
</feature>
<organism evidence="2 3">
    <name type="scientific">Pristionchus fissidentatus</name>
    <dbReference type="NCBI Taxonomy" id="1538716"/>
    <lineage>
        <taxon>Eukaryota</taxon>
        <taxon>Metazoa</taxon>
        <taxon>Ecdysozoa</taxon>
        <taxon>Nematoda</taxon>
        <taxon>Chromadorea</taxon>
        <taxon>Rhabditida</taxon>
        <taxon>Rhabditina</taxon>
        <taxon>Diplogasteromorpha</taxon>
        <taxon>Diplogasteroidea</taxon>
        <taxon>Neodiplogasteridae</taxon>
        <taxon>Pristionchus</taxon>
    </lineage>
</organism>
<name>A0AAV5VSQ7_9BILA</name>
<dbReference type="Gene3D" id="1.10.8.10">
    <property type="entry name" value="DNA helicase RuvA subunit, C-terminal domain"/>
    <property type="match status" value="1"/>
</dbReference>
<evidence type="ECO:0000256" key="1">
    <source>
        <dbReference type="SAM" id="MobiDB-lite"/>
    </source>
</evidence>
<keyword evidence="3" id="KW-1185">Reference proteome</keyword>
<evidence type="ECO:0000313" key="2">
    <source>
        <dbReference type="EMBL" id="GMT21057.1"/>
    </source>
</evidence>
<comment type="caution">
    <text evidence="2">The sequence shown here is derived from an EMBL/GenBank/DDBJ whole genome shotgun (WGS) entry which is preliminary data.</text>
</comment>
<feature type="compositionally biased region" description="Acidic residues" evidence="1">
    <location>
        <begin position="618"/>
        <end position="633"/>
    </location>
</feature>
<dbReference type="AlphaFoldDB" id="A0AAV5VSQ7"/>
<evidence type="ECO:0008006" key="4">
    <source>
        <dbReference type="Google" id="ProtNLM"/>
    </source>
</evidence>
<reference evidence="2" key="1">
    <citation type="submission" date="2023-10" db="EMBL/GenBank/DDBJ databases">
        <title>Genome assembly of Pristionchus species.</title>
        <authorList>
            <person name="Yoshida K."/>
            <person name="Sommer R.J."/>
        </authorList>
    </citation>
    <scope>NUCLEOTIDE SEQUENCE</scope>
    <source>
        <strain evidence="2">RS5133</strain>
    </source>
</reference>
<dbReference type="SUPFAM" id="SSF46934">
    <property type="entry name" value="UBA-like"/>
    <property type="match status" value="1"/>
</dbReference>
<sequence>LFGFHAYATCCGMKKLQLDESAVDNEALPQDVFGSAPWIAAATRFIDRLLMLPTSSFWSTLTHREEVVHWLDDVVDWIPRPYETDRVRALDADGDVLAALRLLKGSVLALFLRTAVYDKERDPSMSAVNWLAATRLILPLSRVARWIAPFAPPHDAKNKRNRSLFAKSLELWSNVEGCRASEDLIKLEGRHIEELSDIKKDVNRIVGAWNSSRGVKRASVAEIIMQFLEGAVDWLYCAMAFYRVAEAAKLRCRPAKLIPEVASMVECFSAFLSTDNVQEMAMHLCDYPIRRVFRLRSQLEQFGAELVYDLLLEEKGVDKRAAIVVEIMVNERFVYALDDRHSLEAIMAKGTMTQKANVTKTLAAVRTKQEKTMLADMSRLGLGKNLGSMSSMPQRVAVAVDEVLAILPQLSTPFIHACLRHVAYDASAAIDMIVSNQVPGWLRRLEASSERTKGGEKKWYERMEEQNTSVRPPILFDHEDCNLLDVVKSSNSRETATSAVKDEEKRSEEEGRNMFKGIFSLAPVQKKREESKEVDDVATVAASESRAASALALSAIRASLERLSMRAHGEDEAFGMERERLVEMKGSKAHATADKYKNTASDRASLRPFYERFKYETDERDEDIYNDEYDDGYEEKAFKTDPLTNDVASSDEEKNKQEEERERMENRRGGGGRGGRGGETRGGEGGMRGGGRGGAAPAAVAAPSTGSQQSGGGGGSSAYTGGRQRQLQEKNKNKFRQRGADRKTRGML</sequence>
<dbReference type="EMBL" id="BTSY01000003">
    <property type="protein sequence ID" value="GMT21057.1"/>
    <property type="molecule type" value="Genomic_DNA"/>
</dbReference>
<dbReference type="InterPro" id="IPR009060">
    <property type="entry name" value="UBA-like_sf"/>
</dbReference>
<feature type="compositionally biased region" description="Basic and acidic residues" evidence="1">
    <location>
        <begin position="651"/>
        <end position="668"/>
    </location>
</feature>
<feature type="compositionally biased region" description="Basic and acidic residues" evidence="1">
    <location>
        <begin position="726"/>
        <end position="748"/>
    </location>
</feature>